<sequence length="332" mass="34976">MVASPTEIADEDAMSLKLSVMAVQQPNAIKSLVPVADLARGKGAHALWMGQSFGIDAHASFAYLAGAGYSIRVGMGVALTPLRHPYDAALQVRSLLSLGLSHVTVAFGPGAPEFSRAILGQPLARPVAHTEQYMSVVKQLLQTGGVQAPSELFNIQGSMQIVPAPEIEVGGGVLRPAMAAAVGRSGDVAVTWLAPPSYIADRLIPAMIENRPGGRTRPRVVAIVPVAVARPGRTARVLARAAVERHLSGSHYVSMLKQAGLEMHEKDAMRNIAEVLEHDVFVYGTPAKIISALARYEDAGVDEIVLSTVGVGNAIGLEDAVQDLRLILAANQ</sequence>
<dbReference type="SUPFAM" id="SSF51679">
    <property type="entry name" value="Bacterial luciferase-like"/>
    <property type="match status" value="1"/>
</dbReference>
<protein>
    <submittedName>
        <fullName evidence="3">LLM class flavin-dependent oxidoreductase</fullName>
    </submittedName>
</protein>
<dbReference type="Gene3D" id="3.20.20.30">
    <property type="entry name" value="Luciferase-like domain"/>
    <property type="match status" value="1"/>
</dbReference>
<proteinExistence type="predicted"/>
<evidence type="ECO:0000313" key="3">
    <source>
        <dbReference type="EMBL" id="TFC95040.1"/>
    </source>
</evidence>
<name>A0ABY2IW21_9MICO</name>
<dbReference type="PANTHER" id="PTHR43244:SF1">
    <property type="entry name" value="5,10-METHYLENETETRAHYDROMETHANOPTERIN REDUCTASE"/>
    <property type="match status" value="1"/>
</dbReference>
<dbReference type="Proteomes" id="UP000298355">
    <property type="component" value="Unassembled WGS sequence"/>
</dbReference>
<keyword evidence="1" id="KW-0560">Oxidoreductase</keyword>
<accession>A0ABY2IW21</accession>
<gene>
    <name evidence="3" type="ORF">E3O65_15900</name>
</gene>
<dbReference type="InterPro" id="IPR036661">
    <property type="entry name" value="Luciferase-like_sf"/>
</dbReference>
<evidence type="ECO:0000256" key="1">
    <source>
        <dbReference type="ARBA" id="ARBA00023002"/>
    </source>
</evidence>
<dbReference type="InterPro" id="IPR050564">
    <property type="entry name" value="F420-G6PD/mer"/>
</dbReference>
<feature type="domain" description="Luciferase-like" evidence="2">
    <location>
        <begin position="21"/>
        <end position="303"/>
    </location>
</feature>
<dbReference type="EMBL" id="SOGJ01000036">
    <property type="protein sequence ID" value="TFC95040.1"/>
    <property type="molecule type" value="Genomic_DNA"/>
</dbReference>
<organism evidence="3 4">
    <name type="scientific">Cryobacterium breve</name>
    <dbReference type="NCBI Taxonomy" id="1259258"/>
    <lineage>
        <taxon>Bacteria</taxon>
        <taxon>Bacillati</taxon>
        <taxon>Actinomycetota</taxon>
        <taxon>Actinomycetes</taxon>
        <taxon>Micrococcales</taxon>
        <taxon>Microbacteriaceae</taxon>
        <taxon>Cryobacterium</taxon>
    </lineage>
</organism>
<dbReference type="PANTHER" id="PTHR43244">
    <property type="match status" value="1"/>
</dbReference>
<keyword evidence="4" id="KW-1185">Reference proteome</keyword>
<dbReference type="RefSeq" id="WP_134364700.1">
    <property type="nucleotide sequence ID" value="NZ_SOGJ01000036.1"/>
</dbReference>
<evidence type="ECO:0000313" key="4">
    <source>
        <dbReference type="Proteomes" id="UP000298355"/>
    </source>
</evidence>
<dbReference type="Pfam" id="PF00296">
    <property type="entry name" value="Bac_luciferase"/>
    <property type="match status" value="1"/>
</dbReference>
<dbReference type="InterPro" id="IPR011251">
    <property type="entry name" value="Luciferase-like_dom"/>
</dbReference>
<reference evidence="3 4" key="1">
    <citation type="submission" date="2019-03" db="EMBL/GenBank/DDBJ databases">
        <title>Genomics of glacier-inhabiting Cryobacterium strains.</title>
        <authorList>
            <person name="Liu Q."/>
            <person name="Xin Y.-H."/>
        </authorList>
    </citation>
    <scope>NUCLEOTIDE SEQUENCE [LARGE SCALE GENOMIC DNA]</scope>
    <source>
        <strain evidence="3 4">TMT4-23</strain>
    </source>
</reference>
<comment type="caution">
    <text evidence="3">The sequence shown here is derived from an EMBL/GenBank/DDBJ whole genome shotgun (WGS) entry which is preliminary data.</text>
</comment>
<evidence type="ECO:0000259" key="2">
    <source>
        <dbReference type="Pfam" id="PF00296"/>
    </source>
</evidence>